<keyword evidence="2" id="KW-1185">Reference proteome</keyword>
<protein>
    <submittedName>
        <fullName evidence="1">Uncharacterized protein</fullName>
    </submittedName>
</protein>
<gene>
    <name evidence="1" type="ORF">PoB_001091300</name>
</gene>
<dbReference type="Proteomes" id="UP000735302">
    <property type="component" value="Unassembled WGS sequence"/>
</dbReference>
<dbReference type="EMBL" id="BLXT01001319">
    <property type="protein sequence ID" value="GFN84407.1"/>
    <property type="molecule type" value="Genomic_DNA"/>
</dbReference>
<evidence type="ECO:0000313" key="2">
    <source>
        <dbReference type="Proteomes" id="UP000735302"/>
    </source>
</evidence>
<organism evidence="1 2">
    <name type="scientific">Plakobranchus ocellatus</name>
    <dbReference type="NCBI Taxonomy" id="259542"/>
    <lineage>
        <taxon>Eukaryota</taxon>
        <taxon>Metazoa</taxon>
        <taxon>Spiralia</taxon>
        <taxon>Lophotrochozoa</taxon>
        <taxon>Mollusca</taxon>
        <taxon>Gastropoda</taxon>
        <taxon>Heterobranchia</taxon>
        <taxon>Euthyneura</taxon>
        <taxon>Panpulmonata</taxon>
        <taxon>Sacoglossa</taxon>
        <taxon>Placobranchoidea</taxon>
        <taxon>Plakobranchidae</taxon>
        <taxon>Plakobranchus</taxon>
    </lineage>
</organism>
<comment type="caution">
    <text evidence="1">The sequence shown here is derived from an EMBL/GenBank/DDBJ whole genome shotgun (WGS) entry which is preliminary data.</text>
</comment>
<reference evidence="1 2" key="1">
    <citation type="journal article" date="2021" name="Elife">
        <title>Chloroplast acquisition without the gene transfer in kleptoplastic sea slugs, Plakobranchus ocellatus.</title>
        <authorList>
            <person name="Maeda T."/>
            <person name="Takahashi S."/>
            <person name="Yoshida T."/>
            <person name="Shimamura S."/>
            <person name="Takaki Y."/>
            <person name="Nagai Y."/>
            <person name="Toyoda A."/>
            <person name="Suzuki Y."/>
            <person name="Arimoto A."/>
            <person name="Ishii H."/>
            <person name="Satoh N."/>
            <person name="Nishiyama T."/>
            <person name="Hasebe M."/>
            <person name="Maruyama T."/>
            <person name="Minagawa J."/>
            <person name="Obokata J."/>
            <person name="Shigenobu S."/>
        </authorList>
    </citation>
    <scope>NUCLEOTIDE SEQUENCE [LARGE SCALE GENOMIC DNA]</scope>
</reference>
<proteinExistence type="predicted"/>
<sequence>MGKLYCNFCDLGILAPFEQFVLVAGLKPIKHDRRSTSYARHTVPRAPSAGPLYVPAALRIIKIPINKRKDFDTLNLAIENGADVIGASDSVKT</sequence>
<evidence type="ECO:0000313" key="1">
    <source>
        <dbReference type="EMBL" id="GFN84407.1"/>
    </source>
</evidence>
<dbReference type="AlphaFoldDB" id="A0AAV3YPD2"/>
<accession>A0AAV3YPD2</accession>
<name>A0AAV3YPD2_9GAST</name>